<evidence type="ECO:0000313" key="3">
    <source>
        <dbReference type="Proteomes" id="UP001341281"/>
    </source>
</evidence>
<protein>
    <submittedName>
        <fullName evidence="2">Uncharacterized protein</fullName>
    </submittedName>
</protein>
<evidence type="ECO:0000313" key="2">
    <source>
        <dbReference type="EMBL" id="WVZ98982.1"/>
    </source>
</evidence>
<name>A0AAQ3XJH9_PASNO</name>
<dbReference type="Proteomes" id="UP001341281">
    <property type="component" value="Chromosome 10"/>
</dbReference>
<keyword evidence="1" id="KW-0472">Membrane</keyword>
<proteinExistence type="predicted"/>
<reference evidence="2 3" key="1">
    <citation type="submission" date="2024-02" db="EMBL/GenBank/DDBJ databases">
        <title>High-quality chromosome-scale genome assembly of Pensacola bahiagrass (Paspalum notatum Flugge var. saurae).</title>
        <authorList>
            <person name="Vega J.M."/>
            <person name="Podio M."/>
            <person name="Orjuela J."/>
            <person name="Siena L.A."/>
            <person name="Pessino S.C."/>
            <person name="Combes M.C."/>
            <person name="Mariac C."/>
            <person name="Albertini E."/>
            <person name="Pupilli F."/>
            <person name="Ortiz J.P.A."/>
            <person name="Leblanc O."/>
        </authorList>
    </citation>
    <scope>NUCLEOTIDE SEQUENCE [LARGE SCALE GENOMIC DNA]</scope>
    <source>
        <strain evidence="2">R1</strain>
        <tissue evidence="2">Leaf</tissue>
    </source>
</reference>
<feature type="transmembrane region" description="Helical" evidence="1">
    <location>
        <begin position="64"/>
        <end position="89"/>
    </location>
</feature>
<gene>
    <name evidence="2" type="ORF">U9M48_044349</name>
</gene>
<keyword evidence="1" id="KW-1133">Transmembrane helix</keyword>
<evidence type="ECO:0000256" key="1">
    <source>
        <dbReference type="SAM" id="Phobius"/>
    </source>
</evidence>
<sequence length="112" mass="12639">MILYPFIFSKAASFVGAYSAVKIGPDRGSRIFTGSDEAPEVFIPDMVLSPVYCLLNTQHRTCFWSMFIFLAPKVLAPLYVLAWSAVCVLTSEQLNMQMYHEYVLLPMPIKHG</sequence>
<accession>A0AAQ3XJH9</accession>
<keyword evidence="1" id="KW-0812">Transmembrane</keyword>
<keyword evidence="3" id="KW-1185">Reference proteome</keyword>
<dbReference type="EMBL" id="CP144754">
    <property type="protein sequence ID" value="WVZ98982.1"/>
    <property type="molecule type" value="Genomic_DNA"/>
</dbReference>
<dbReference type="AlphaFoldDB" id="A0AAQ3XJH9"/>
<organism evidence="2 3">
    <name type="scientific">Paspalum notatum var. saurae</name>
    <dbReference type="NCBI Taxonomy" id="547442"/>
    <lineage>
        <taxon>Eukaryota</taxon>
        <taxon>Viridiplantae</taxon>
        <taxon>Streptophyta</taxon>
        <taxon>Embryophyta</taxon>
        <taxon>Tracheophyta</taxon>
        <taxon>Spermatophyta</taxon>
        <taxon>Magnoliopsida</taxon>
        <taxon>Liliopsida</taxon>
        <taxon>Poales</taxon>
        <taxon>Poaceae</taxon>
        <taxon>PACMAD clade</taxon>
        <taxon>Panicoideae</taxon>
        <taxon>Andropogonodae</taxon>
        <taxon>Paspaleae</taxon>
        <taxon>Paspalinae</taxon>
        <taxon>Paspalum</taxon>
    </lineage>
</organism>